<dbReference type="InterPro" id="IPR004014">
    <property type="entry name" value="ATPase_P-typ_cation-transptr_N"/>
</dbReference>
<dbReference type="EMBL" id="JAGHQM010000353">
    <property type="protein sequence ID" value="KAH0562426.1"/>
    <property type="molecule type" value="Genomic_DNA"/>
</dbReference>
<feature type="transmembrane region" description="Helical" evidence="2">
    <location>
        <begin position="100"/>
        <end position="116"/>
    </location>
</feature>
<gene>
    <name evidence="4" type="ORF">GP486_002886</name>
</gene>
<feature type="region of interest" description="Disordered" evidence="1">
    <location>
        <begin position="1"/>
        <end position="20"/>
    </location>
</feature>
<feature type="transmembrane region" description="Helical" evidence="2">
    <location>
        <begin position="73"/>
        <end position="94"/>
    </location>
</feature>
<evidence type="ECO:0000259" key="3">
    <source>
        <dbReference type="SMART" id="SM00831"/>
    </source>
</evidence>
<dbReference type="InterPro" id="IPR008250">
    <property type="entry name" value="ATPase_P-typ_transduc_dom_A_sf"/>
</dbReference>
<comment type="caution">
    <text evidence="4">The sequence shown here is derived from an EMBL/GenBank/DDBJ whole genome shotgun (WGS) entry which is preliminary data.</text>
</comment>
<name>A0A9P8RRP8_9PEZI</name>
<keyword evidence="5" id="KW-1185">Reference proteome</keyword>
<dbReference type="InterPro" id="IPR059000">
    <property type="entry name" value="ATPase_P-type_domA"/>
</dbReference>
<keyword evidence="2" id="KW-1133">Transmembrane helix</keyword>
<dbReference type="SUPFAM" id="SSF81653">
    <property type="entry name" value="Calcium ATPase, transduction domain A"/>
    <property type="match status" value="1"/>
</dbReference>
<evidence type="ECO:0000313" key="4">
    <source>
        <dbReference type="EMBL" id="KAH0562426.1"/>
    </source>
</evidence>
<evidence type="ECO:0000256" key="1">
    <source>
        <dbReference type="SAM" id="MobiDB-lite"/>
    </source>
</evidence>
<protein>
    <recommendedName>
        <fullName evidence="3">Cation-transporting P-type ATPase N-terminal domain-containing protein</fullName>
    </recommendedName>
</protein>
<feature type="compositionally biased region" description="Basic and acidic residues" evidence="1">
    <location>
        <begin position="1"/>
        <end position="11"/>
    </location>
</feature>
<dbReference type="SMART" id="SM00831">
    <property type="entry name" value="Cation_ATPase_N"/>
    <property type="match status" value="1"/>
</dbReference>
<reference evidence="4" key="1">
    <citation type="submission" date="2021-03" db="EMBL/GenBank/DDBJ databases">
        <title>Comparative genomics and phylogenomic investigation of the class Geoglossomycetes provide insights into ecological specialization and systematics.</title>
        <authorList>
            <person name="Melie T."/>
            <person name="Pirro S."/>
            <person name="Miller A.N."/>
            <person name="Quandt A."/>
        </authorList>
    </citation>
    <scope>NUCLEOTIDE SEQUENCE</scope>
    <source>
        <strain evidence="4">CAQ_001_2017</strain>
    </source>
</reference>
<accession>A0A9P8RRP8</accession>
<dbReference type="Gene3D" id="2.70.150.10">
    <property type="entry name" value="Calcium-transporting ATPase, cytoplasmic transduction domain A"/>
    <property type="match status" value="1"/>
</dbReference>
<dbReference type="Gene3D" id="1.20.1110.10">
    <property type="entry name" value="Calcium-transporting ATPase, transmembrane domain"/>
    <property type="match status" value="1"/>
</dbReference>
<dbReference type="Pfam" id="PF00122">
    <property type="entry name" value="E1-E2_ATPase"/>
    <property type="match status" value="1"/>
</dbReference>
<evidence type="ECO:0000313" key="5">
    <source>
        <dbReference type="Proteomes" id="UP000750711"/>
    </source>
</evidence>
<dbReference type="InterPro" id="IPR023298">
    <property type="entry name" value="ATPase_P-typ_TM_dom_sf"/>
</dbReference>
<feature type="domain" description="Cation-transporting P-type ATPase N-terminal" evidence="3">
    <location>
        <begin position="24"/>
        <end position="96"/>
    </location>
</feature>
<evidence type="ECO:0000256" key="2">
    <source>
        <dbReference type="SAM" id="Phobius"/>
    </source>
</evidence>
<dbReference type="SUPFAM" id="SSF81665">
    <property type="entry name" value="Calcium ATPase, transmembrane domain M"/>
    <property type="match status" value="1"/>
</dbReference>
<keyword evidence="2" id="KW-0812">Transmembrane</keyword>
<dbReference type="AlphaFoldDB" id="A0A9P8RRP8"/>
<proteinExistence type="predicted"/>
<dbReference type="Proteomes" id="UP000750711">
    <property type="component" value="Unassembled WGS sequence"/>
</dbReference>
<sequence length="171" mass="18586">MGENCERDNEQPRVPASEAHLSSAPHALEYDIVIVELFADPENGLSPEDAKGRLEKYGRNELDDKPGMRPVDILVRQIANAMVLIIALVVSFAVKSWIEGGVILAVVILNIVVGFIQEHDAEKTMDSLRSLSSPTASVIRHGRTLVIPTGELVPGDVVELKMGDTVPADIR</sequence>
<organism evidence="4 5">
    <name type="scientific">Trichoglossum hirsutum</name>
    <dbReference type="NCBI Taxonomy" id="265104"/>
    <lineage>
        <taxon>Eukaryota</taxon>
        <taxon>Fungi</taxon>
        <taxon>Dikarya</taxon>
        <taxon>Ascomycota</taxon>
        <taxon>Pezizomycotina</taxon>
        <taxon>Geoglossomycetes</taxon>
        <taxon>Geoglossales</taxon>
        <taxon>Geoglossaceae</taxon>
        <taxon>Trichoglossum</taxon>
    </lineage>
</organism>
<keyword evidence="2" id="KW-0472">Membrane</keyword>
<dbReference type="PANTHER" id="PTHR42861">
    <property type="entry name" value="CALCIUM-TRANSPORTING ATPASE"/>
    <property type="match status" value="1"/>
</dbReference>
<dbReference type="Pfam" id="PF00690">
    <property type="entry name" value="Cation_ATPase_N"/>
    <property type="match status" value="1"/>
</dbReference>
<dbReference type="GO" id="GO:0006811">
    <property type="term" value="P:monoatomic ion transport"/>
    <property type="evidence" value="ECO:0007669"/>
    <property type="project" value="UniProtKB-ARBA"/>
</dbReference>